<organism evidence="1 2">
    <name type="scientific">Lactuca saligna</name>
    <name type="common">Willowleaf lettuce</name>
    <dbReference type="NCBI Taxonomy" id="75948"/>
    <lineage>
        <taxon>Eukaryota</taxon>
        <taxon>Viridiplantae</taxon>
        <taxon>Streptophyta</taxon>
        <taxon>Embryophyta</taxon>
        <taxon>Tracheophyta</taxon>
        <taxon>Spermatophyta</taxon>
        <taxon>Magnoliopsida</taxon>
        <taxon>eudicotyledons</taxon>
        <taxon>Gunneridae</taxon>
        <taxon>Pentapetalae</taxon>
        <taxon>asterids</taxon>
        <taxon>campanulids</taxon>
        <taxon>Asterales</taxon>
        <taxon>Asteraceae</taxon>
        <taxon>Cichorioideae</taxon>
        <taxon>Cichorieae</taxon>
        <taxon>Lactucinae</taxon>
        <taxon>Lactuca</taxon>
    </lineage>
</organism>
<name>A0AA35UY53_LACSI</name>
<protein>
    <submittedName>
        <fullName evidence="1">Uncharacterized protein</fullName>
    </submittedName>
</protein>
<dbReference type="Proteomes" id="UP001177003">
    <property type="component" value="Chromosome 0"/>
</dbReference>
<dbReference type="AlphaFoldDB" id="A0AA35UY53"/>
<keyword evidence="2" id="KW-1185">Reference proteome</keyword>
<reference evidence="1" key="1">
    <citation type="submission" date="2023-04" db="EMBL/GenBank/DDBJ databases">
        <authorList>
            <person name="Vijverberg K."/>
            <person name="Xiong W."/>
            <person name="Schranz E."/>
        </authorList>
    </citation>
    <scope>NUCLEOTIDE SEQUENCE</scope>
</reference>
<gene>
    <name evidence="1" type="ORF">LSALG_LOCUS3750</name>
</gene>
<dbReference type="EMBL" id="OX465086">
    <property type="protein sequence ID" value="CAI9263046.1"/>
    <property type="molecule type" value="Genomic_DNA"/>
</dbReference>
<evidence type="ECO:0000313" key="2">
    <source>
        <dbReference type="Proteomes" id="UP001177003"/>
    </source>
</evidence>
<proteinExistence type="predicted"/>
<evidence type="ECO:0000313" key="1">
    <source>
        <dbReference type="EMBL" id="CAI9263046.1"/>
    </source>
</evidence>
<sequence length="112" mass="12387">MDRIIELPDFLQDVGRIKHMCYTGGEEYGRESMDKEVSAGKFDPNVTSSTSIHTREMTDVIDSFVTYDYATLMKLGSLDINVLHQLCADDDSGGAGPNDAIKITSLYGEMVK</sequence>
<accession>A0AA35UY53</accession>